<comment type="caution">
    <text evidence="1">The sequence shown here is derived from an EMBL/GenBank/DDBJ whole genome shotgun (WGS) entry which is preliminary data.</text>
</comment>
<proteinExistence type="predicted"/>
<gene>
    <name evidence="1" type="ORF">H6G94_23215</name>
</gene>
<keyword evidence="2" id="KW-1185">Reference proteome</keyword>
<evidence type="ECO:0000313" key="1">
    <source>
        <dbReference type="EMBL" id="MBD2614148.1"/>
    </source>
</evidence>
<accession>A0ABR8HEA7</accession>
<dbReference type="Proteomes" id="UP000606396">
    <property type="component" value="Unassembled WGS sequence"/>
</dbReference>
<reference evidence="1 2" key="1">
    <citation type="journal article" date="2020" name="ISME J.">
        <title>Comparative genomics reveals insights into cyanobacterial evolution and habitat adaptation.</title>
        <authorList>
            <person name="Chen M.Y."/>
            <person name="Teng W.K."/>
            <person name="Zhao L."/>
            <person name="Hu C.X."/>
            <person name="Zhou Y.K."/>
            <person name="Han B.P."/>
            <person name="Song L.R."/>
            <person name="Shu W.S."/>
        </authorList>
    </citation>
    <scope>NUCLEOTIDE SEQUENCE [LARGE SCALE GENOMIC DNA]</scope>
    <source>
        <strain evidence="1 2">FACHB-252</strain>
    </source>
</reference>
<evidence type="ECO:0008006" key="3">
    <source>
        <dbReference type="Google" id="ProtNLM"/>
    </source>
</evidence>
<name>A0ABR8HEA7_NOSPU</name>
<dbReference type="RefSeq" id="WP_190951207.1">
    <property type="nucleotide sequence ID" value="NZ_JACJTC010000017.1"/>
</dbReference>
<organism evidence="1 2">
    <name type="scientific">Nostoc punctiforme FACHB-252</name>
    <dbReference type="NCBI Taxonomy" id="1357509"/>
    <lineage>
        <taxon>Bacteria</taxon>
        <taxon>Bacillati</taxon>
        <taxon>Cyanobacteriota</taxon>
        <taxon>Cyanophyceae</taxon>
        <taxon>Nostocales</taxon>
        <taxon>Nostocaceae</taxon>
        <taxon>Nostoc</taxon>
    </lineage>
</organism>
<protein>
    <recommendedName>
        <fullName evidence="3">HNH endonuclease</fullName>
    </recommendedName>
</protein>
<evidence type="ECO:0000313" key="2">
    <source>
        <dbReference type="Proteomes" id="UP000606396"/>
    </source>
</evidence>
<dbReference type="EMBL" id="JACJTC010000017">
    <property type="protein sequence ID" value="MBD2614148.1"/>
    <property type="molecule type" value="Genomic_DNA"/>
</dbReference>
<sequence>MKKNKQVKFKGGKEGYCNICGQYSKLTRDHIPPQGCVKPTNVELRTLEQYLTEPSGKPVNSQSGLNLLSICGNCNNNLLGTEYDPELIEVSKQVATLVRVKQELGLFLPETIELSVKPQRLVRAVIGHILAGKLPTPGQPPISARFPNALRNYFLDTSSAIPNHIEVYYWVYPSNKQIVINSLGIGSGIGEGFISGSCLLKFFPLAFWIVWDKPPSFPINLKKISSENFNGLDESCEIVVDLRNLPPLNYPEVPGESRYIMFHNDSTVLAQPGKPKGFG</sequence>